<evidence type="ECO:0000259" key="1">
    <source>
        <dbReference type="PROSITE" id="PS50219"/>
    </source>
</evidence>
<dbReference type="InterPro" id="IPR001180">
    <property type="entry name" value="CNH_dom"/>
</dbReference>
<gene>
    <name evidence="2" type="primary">LOC114342356</name>
</gene>
<protein>
    <submittedName>
        <fullName evidence="2">Mitogen-activated protein kinase kinase kinase kinase 5-like</fullName>
    </submittedName>
</protein>
<reference evidence="2" key="1">
    <citation type="submission" date="2025-08" db="UniProtKB">
        <authorList>
            <consortium name="RefSeq"/>
        </authorList>
    </citation>
    <scope>IDENTIFICATION</scope>
    <source>
        <tissue evidence="2">Whole insect</tissue>
    </source>
</reference>
<name>A0A6P7GSB4_DIAVI</name>
<dbReference type="Pfam" id="PF00780">
    <property type="entry name" value="CNH"/>
    <property type="match status" value="1"/>
</dbReference>
<dbReference type="SMART" id="SM00036">
    <property type="entry name" value="CNH"/>
    <property type="match status" value="1"/>
</dbReference>
<organism evidence="2">
    <name type="scientific">Diabrotica virgifera virgifera</name>
    <name type="common">western corn rootworm</name>
    <dbReference type="NCBI Taxonomy" id="50390"/>
    <lineage>
        <taxon>Eukaryota</taxon>
        <taxon>Metazoa</taxon>
        <taxon>Ecdysozoa</taxon>
        <taxon>Arthropoda</taxon>
        <taxon>Hexapoda</taxon>
        <taxon>Insecta</taxon>
        <taxon>Pterygota</taxon>
        <taxon>Neoptera</taxon>
        <taxon>Endopterygota</taxon>
        <taxon>Coleoptera</taxon>
        <taxon>Polyphaga</taxon>
        <taxon>Cucujiformia</taxon>
        <taxon>Chrysomeloidea</taxon>
        <taxon>Chrysomelidae</taxon>
        <taxon>Galerucinae</taxon>
        <taxon>Diabroticina</taxon>
        <taxon>Diabroticites</taxon>
        <taxon>Diabrotica</taxon>
    </lineage>
</organism>
<dbReference type="PROSITE" id="PS50219">
    <property type="entry name" value="CNH"/>
    <property type="match status" value="1"/>
</dbReference>
<feature type="domain" description="CNH" evidence="1">
    <location>
        <begin position="1"/>
        <end position="253"/>
    </location>
</feature>
<dbReference type="InParanoid" id="A0A6P7GSB4"/>
<accession>A0A6P7GSB4</accession>
<proteinExistence type="predicted"/>
<sequence>MNRIPERLVPRKFALTTRVPDTRGTLKCCVARNPYNGYKYLCGATANDIYLMQWYDPLNKFMLLKHVECVLLPNPLHVFEMIITPELEYPIVCVAIRQAYQPNRFKLDLINMNSDAGFPLIKKKPKSHAVFVANICASWFHSDELQDMDGTATVIPRRENLDIVNVSQLDKDSILVCYENVIRIVNMQGKMKVNKKQVSELRFGFRIDSIICLPDSVLAFHKHGMQGRSLKNGEVTQEITDTARTYKLLGSDK</sequence>
<dbReference type="AlphaFoldDB" id="A0A6P7GSB4"/>
<dbReference type="RefSeq" id="XP_028148957.1">
    <property type="nucleotide sequence ID" value="XM_028293156.1"/>
</dbReference>
<evidence type="ECO:0000313" key="2">
    <source>
        <dbReference type="RefSeq" id="XP_028148957.1"/>
    </source>
</evidence>